<dbReference type="InterPro" id="IPR027266">
    <property type="entry name" value="TrmE/GcvT-like"/>
</dbReference>
<evidence type="ECO:0000313" key="2">
    <source>
        <dbReference type="EMBL" id="SVB14205.1"/>
    </source>
</evidence>
<feature type="non-terminal residue" evidence="2">
    <location>
        <position position="98"/>
    </location>
</feature>
<dbReference type="PANTHER" id="PTHR43757">
    <property type="entry name" value="AMINOMETHYLTRANSFERASE"/>
    <property type="match status" value="1"/>
</dbReference>
<reference evidence="2" key="1">
    <citation type="submission" date="2018-05" db="EMBL/GenBank/DDBJ databases">
        <authorList>
            <person name="Lanie J.A."/>
            <person name="Ng W.-L."/>
            <person name="Kazmierczak K.M."/>
            <person name="Andrzejewski T.M."/>
            <person name="Davidsen T.M."/>
            <person name="Wayne K.J."/>
            <person name="Tettelin H."/>
            <person name="Glass J.I."/>
            <person name="Rusch D."/>
            <person name="Podicherti R."/>
            <person name="Tsui H.-C.T."/>
            <person name="Winkler M.E."/>
        </authorList>
    </citation>
    <scope>NUCLEOTIDE SEQUENCE</scope>
</reference>
<dbReference type="InterPro" id="IPR006222">
    <property type="entry name" value="GCVT_N"/>
</dbReference>
<sequence length="98" mass="10590">VIEPPNVLVIPSGRPNGMQDTLKKTPLHEEHLGLGAKMVPFAGYEMPVQYTSGITAEHEAVRDAAGLFDISHMGEFIVRGPQALDLVQRVTVNDASVL</sequence>
<dbReference type="EMBL" id="UINC01030204">
    <property type="protein sequence ID" value="SVB14205.1"/>
    <property type="molecule type" value="Genomic_DNA"/>
</dbReference>
<proteinExistence type="predicted"/>
<name>A0A382BK81_9ZZZZ</name>
<organism evidence="2">
    <name type="scientific">marine metagenome</name>
    <dbReference type="NCBI Taxonomy" id="408172"/>
    <lineage>
        <taxon>unclassified sequences</taxon>
        <taxon>metagenomes</taxon>
        <taxon>ecological metagenomes</taxon>
    </lineage>
</organism>
<gene>
    <name evidence="2" type="ORF">METZ01_LOCUS167059</name>
</gene>
<feature type="domain" description="GCVT N-terminal" evidence="1">
    <location>
        <begin position="27"/>
        <end position="96"/>
    </location>
</feature>
<dbReference type="Pfam" id="PF01571">
    <property type="entry name" value="GCV_T"/>
    <property type="match status" value="1"/>
</dbReference>
<evidence type="ECO:0000259" key="1">
    <source>
        <dbReference type="Pfam" id="PF01571"/>
    </source>
</evidence>
<feature type="non-terminal residue" evidence="2">
    <location>
        <position position="1"/>
    </location>
</feature>
<dbReference type="Gene3D" id="3.30.1360.120">
    <property type="entry name" value="Probable tRNA modification gtpase trme, domain 1"/>
    <property type="match status" value="1"/>
</dbReference>
<dbReference type="SUPFAM" id="SSF103025">
    <property type="entry name" value="Folate-binding domain"/>
    <property type="match status" value="1"/>
</dbReference>
<accession>A0A382BK81</accession>
<dbReference type="PANTHER" id="PTHR43757:SF2">
    <property type="entry name" value="AMINOMETHYLTRANSFERASE, MITOCHONDRIAL"/>
    <property type="match status" value="1"/>
</dbReference>
<dbReference type="InterPro" id="IPR028896">
    <property type="entry name" value="GcvT/YgfZ/DmdA"/>
</dbReference>
<dbReference type="AlphaFoldDB" id="A0A382BK81"/>
<protein>
    <recommendedName>
        <fullName evidence="1">GCVT N-terminal domain-containing protein</fullName>
    </recommendedName>
</protein>
<dbReference type="GO" id="GO:0005829">
    <property type="term" value="C:cytosol"/>
    <property type="evidence" value="ECO:0007669"/>
    <property type="project" value="TreeGrafter"/>
</dbReference>